<organism evidence="1 2">
    <name type="scientific">Flavonifractor plautii ATCC 29863</name>
    <dbReference type="NCBI Taxonomy" id="411475"/>
    <lineage>
        <taxon>Bacteria</taxon>
        <taxon>Bacillati</taxon>
        <taxon>Bacillota</taxon>
        <taxon>Clostridia</taxon>
        <taxon>Eubacteriales</taxon>
        <taxon>Oscillospiraceae</taxon>
        <taxon>Flavonifractor</taxon>
    </lineage>
</organism>
<evidence type="ECO:0000313" key="2">
    <source>
        <dbReference type="Proteomes" id="UP000004459"/>
    </source>
</evidence>
<reference evidence="1 2" key="1">
    <citation type="submission" date="2011-08" db="EMBL/GenBank/DDBJ databases">
        <authorList>
            <person name="Weinstock G."/>
            <person name="Sodergren E."/>
            <person name="Clifton S."/>
            <person name="Fulton L."/>
            <person name="Fulton B."/>
            <person name="Courtney L."/>
            <person name="Fronick C."/>
            <person name="Harrison M."/>
            <person name="Strong C."/>
            <person name="Farmer C."/>
            <person name="Delahaunty K."/>
            <person name="Markovic C."/>
            <person name="Hall O."/>
            <person name="Minx P."/>
            <person name="Tomlinson C."/>
            <person name="Mitreva M."/>
            <person name="Hou S."/>
            <person name="Chen J."/>
            <person name="Wollam A."/>
            <person name="Pepin K.H."/>
            <person name="Johnson M."/>
            <person name="Bhonagiri V."/>
            <person name="Zhang X."/>
            <person name="Suruliraj S."/>
            <person name="Warren W."/>
            <person name="Chinwalla A."/>
            <person name="Mardis E.R."/>
            <person name="Wilson R.K."/>
        </authorList>
    </citation>
    <scope>NUCLEOTIDE SEQUENCE [LARGE SCALE GENOMIC DNA]</scope>
    <source>
        <strain evidence="1 2">ATCC 29863</strain>
    </source>
</reference>
<sequence length="43" mass="4602">MIVKSSPQLPAQAVLSPLHLKQLSIAGAEINRLRVPPQKDSVA</sequence>
<dbReference type="EMBL" id="AGCK01000224">
    <property type="protein sequence ID" value="EHM44439.1"/>
    <property type="molecule type" value="Genomic_DNA"/>
</dbReference>
<name>G9YSZ6_FLAPL</name>
<dbReference type="Proteomes" id="UP000004459">
    <property type="component" value="Unassembled WGS sequence"/>
</dbReference>
<proteinExistence type="predicted"/>
<dbReference type="AlphaFoldDB" id="G9YSZ6"/>
<evidence type="ECO:0000313" key="1">
    <source>
        <dbReference type="EMBL" id="EHM44439.1"/>
    </source>
</evidence>
<gene>
    <name evidence="1" type="ORF">HMPREF0372_02655</name>
</gene>
<dbReference type="HOGENOM" id="CLU_3233927_0_0_9"/>
<comment type="caution">
    <text evidence="1">The sequence shown here is derived from an EMBL/GenBank/DDBJ whole genome shotgun (WGS) entry which is preliminary data.</text>
</comment>
<protein>
    <submittedName>
        <fullName evidence="1">Uncharacterized protein</fullName>
    </submittedName>
</protein>
<accession>G9YSZ6</accession>